<evidence type="ECO:0000313" key="2">
    <source>
        <dbReference type="EMBL" id="KAL0391233.1"/>
    </source>
</evidence>
<dbReference type="AlphaFoldDB" id="A0AAW2SHR8"/>
<accession>A0AAW2SHR8</accession>
<comment type="caution">
    <text evidence="2">The sequence shown here is derived from an EMBL/GenBank/DDBJ whole genome shotgun (WGS) entry which is preliminary data.</text>
</comment>
<dbReference type="InterPro" id="IPR005162">
    <property type="entry name" value="Retrotrans_gag_dom"/>
</dbReference>
<sequence>MDVISFYMQGEAPNWFRWLYTNQQFPSWDAFFRALELDFRTSSFDNHQAALFKLRHRGSVSDFQAEFERSCNRLFGLPPQSVLNCFISGLRPDIQWEVVMFHLSSISQAIGLAKLFGAKALHARSLRIVPPPPPPRPPALLLAPSPYPALPLRRLIPAEMQARRAQGLCFNYDEKFGPGHRLPAGILIYIILSRCHRSQRLHSWNLRRRCSLYRFFVCHALLVEFHAMVIEVTLACAAPTLNWLPTSTGPKYCMTLRNSSKLAQTVIWVVVHRLSKYAHFMGLLTHFTVASFIAARTYHWMKLMADLYCRENIKIKEGDWVLLRIQPYRQVSVRGIHLRSLAGDLLGLFAFCAK</sequence>
<protein>
    <recommendedName>
        <fullName evidence="1">Retrotransposon gag domain-containing protein</fullName>
    </recommendedName>
</protein>
<feature type="domain" description="Retrotransposon gag" evidence="1">
    <location>
        <begin position="3"/>
        <end position="92"/>
    </location>
</feature>
<proteinExistence type="predicted"/>
<dbReference type="EMBL" id="JACGWM010000002">
    <property type="protein sequence ID" value="KAL0391233.1"/>
    <property type="molecule type" value="Genomic_DNA"/>
</dbReference>
<name>A0AAW2SHR8_9LAMI</name>
<dbReference type="Pfam" id="PF03732">
    <property type="entry name" value="Retrotrans_gag"/>
    <property type="match status" value="1"/>
</dbReference>
<gene>
    <name evidence="2" type="ORF">Scaly_0480400</name>
</gene>
<reference evidence="2" key="2">
    <citation type="journal article" date="2024" name="Plant">
        <title>Genomic evolution and insights into agronomic trait innovations of Sesamum species.</title>
        <authorList>
            <person name="Miao H."/>
            <person name="Wang L."/>
            <person name="Qu L."/>
            <person name="Liu H."/>
            <person name="Sun Y."/>
            <person name="Le M."/>
            <person name="Wang Q."/>
            <person name="Wei S."/>
            <person name="Zheng Y."/>
            <person name="Lin W."/>
            <person name="Duan Y."/>
            <person name="Cao H."/>
            <person name="Xiong S."/>
            <person name="Wang X."/>
            <person name="Wei L."/>
            <person name="Li C."/>
            <person name="Ma Q."/>
            <person name="Ju M."/>
            <person name="Zhao R."/>
            <person name="Li G."/>
            <person name="Mu C."/>
            <person name="Tian Q."/>
            <person name="Mei H."/>
            <person name="Zhang T."/>
            <person name="Gao T."/>
            <person name="Zhang H."/>
        </authorList>
    </citation>
    <scope>NUCLEOTIDE SEQUENCE</scope>
    <source>
        <strain evidence="2">KEN8</strain>
    </source>
</reference>
<reference evidence="2" key="1">
    <citation type="submission" date="2020-06" db="EMBL/GenBank/DDBJ databases">
        <authorList>
            <person name="Li T."/>
            <person name="Hu X."/>
            <person name="Zhang T."/>
            <person name="Song X."/>
            <person name="Zhang H."/>
            <person name="Dai N."/>
            <person name="Sheng W."/>
            <person name="Hou X."/>
            <person name="Wei L."/>
        </authorList>
    </citation>
    <scope>NUCLEOTIDE SEQUENCE</scope>
    <source>
        <strain evidence="2">KEN8</strain>
        <tissue evidence="2">Leaf</tissue>
    </source>
</reference>
<evidence type="ECO:0000259" key="1">
    <source>
        <dbReference type="Pfam" id="PF03732"/>
    </source>
</evidence>
<organism evidence="2">
    <name type="scientific">Sesamum calycinum</name>
    <dbReference type="NCBI Taxonomy" id="2727403"/>
    <lineage>
        <taxon>Eukaryota</taxon>
        <taxon>Viridiplantae</taxon>
        <taxon>Streptophyta</taxon>
        <taxon>Embryophyta</taxon>
        <taxon>Tracheophyta</taxon>
        <taxon>Spermatophyta</taxon>
        <taxon>Magnoliopsida</taxon>
        <taxon>eudicotyledons</taxon>
        <taxon>Gunneridae</taxon>
        <taxon>Pentapetalae</taxon>
        <taxon>asterids</taxon>
        <taxon>lamiids</taxon>
        <taxon>Lamiales</taxon>
        <taxon>Pedaliaceae</taxon>
        <taxon>Sesamum</taxon>
    </lineage>
</organism>